<sequence>MMSQEGDMNRSILSVCMLTLLCLLSCDINALNELLDKAREKFLDESKDNKDLNHKQENQEQKEVVIDDLEEEVKIQQDIEVKPVNSGFVSSQQVYPYYVQEEREIKEEDLTPSTDEEKKAQAEIDNVKRALVDSGCSQLIEDALKLKSECELLESRFYDTLSELKNKIQNKTGSSYLVKDKTKRQQLIQLCNQLNDQRSQIDMLRIKVDNGLDERRSAEFFFNKSQETLREAITERLRKKKRRSYLSRRVNSGFLAQKSRSEAENVLSLLESSSSDIGEAIGIKKEIEKLIEEAKSYLSNLAR</sequence>
<dbReference type="Proteomes" id="UP000001205">
    <property type="component" value="Plasmid lpE43"/>
</dbReference>
<dbReference type="KEGG" id="btu:BT0_E33"/>
<keyword evidence="1" id="KW-0175">Coiled coil</keyword>
<protein>
    <submittedName>
        <fullName evidence="3">Lipoprotein</fullName>
    </submittedName>
</protein>
<gene>
    <name evidence="3" type="ORF">BT0_E33</name>
</gene>
<organism evidence="3 4">
    <name type="scientific">Borrelia turicatae (strain 91E135)</name>
    <dbReference type="NCBI Taxonomy" id="314724"/>
    <lineage>
        <taxon>Bacteria</taxon>
        <taxon>Pseudomonadati</taxon>
        <taxon>Spirochaetota</taxon>
        <taxon>Spirochaetia</taxon>
        <taxon>Spirochaetales</taxon>
        <taxon>Borreliaceae</taxon>
        <taxon>Borrelia</taxon>
    </lineage>
</organism>
<evidence type="ECO:0000313" key="3">
    <source>
        <dbReference type="EMBL" id="ASJ27688.1"/>
    </source>
</evidence>
<evidence type="ECO:0000256" key="1">
    <source>
        <dbReference type="SAM" id="Coils"/>
    </source>
</evidence>
<accession>A0ABF7QZX5</accession>
<keyword evidence="3" id="KW-0614">Plasmid</keyword>
<name>A0ABF7QZX5_BORT9</name>
<evidence type="ECO:0000259" key="2">
    <source>
        <dbReference type="Pfam" id="PF25672"/>
    </source>
</evidence>
<feature type="coiled-coil region" evidence="1">
    <location>
        <begin position="28"/>
        <end position="72"/>
    </location>
</feature>
<dbReference type="AlphaFoldDB" id="A0ABF7QZX5"/>
<dbReference type="EMBL" id="CP019365">
    <property type="protein sequence ID" value="ASJ27688.1"/>
    <property type="molecule type" value="Genomic_DNA"/>
</dbReference>
<keyword evidence="4" id="KW-1185">Reference proteome</keyword>
<proteinExistence type="predicted"/>
<reference evidence="3 4" key="1">
    <citation type="submission" date="2017-01" db="EMBL/GenBank/DDBJ databases">
        <title>Reassembled and rearranged: the organization and evolution of antigen-encoding plasmids in two relapsing fever Borrelia species.</title>
        <authorList>
            <person name="Barbour A.G."/>
            <person name="Dai Q."/>
            <person name="Miller S.C."/>
            <person name="Porcella S.F."/>
            <person name="Schwan T.G."/>
            <person name="Lopez J.E."/>
        </authorList>
    </citation>
    <scope>NUCLEOTIDE SEQUENCE [LARGE SCALE GENOMIC DNA]</scope>
    <source>
        <strain evidence="3 4">91E135</strain>
        <plasmid evidence="3 4">lpE43</plasmid>
    </source>
</reference>
<dbReference type="Pfam" id="PF25672">
    <property type="entry name" value="BBH37"/>
    <property type="match status" value="1"/>
</dbReference>
<geneLocation type="plasmid" evidence="3 4">
    <name>lpE43</name>
</geneLocation>
<dbReference type="NCBIfam" id="NF033721">
    <property type="entry name" value="P12_lipo"/>
    <property type="match status" value="1"/>
</dbReference>
<dbReference type="InterPro" id="IPR058057">
    <property type="entry name" value="BBH37-like"/>
</dbReference>
<keyword evidence="3" id="KW-0449">Lipoprotein</keyword>
<evidence type="ECO:0000313" key="4">
    <source>
        <dbReference type="Proteomes" id="UP000001205"/>
    </source>
</evidence>
<dbReference type="InterPro" id="IPR057717">
    <property type="entry name" value="BBH37-like_helical"/>
</dbReference>
<feature type="domain" description="BBH37-like helical" evidence="2">
    <location>
        <begin position="109"/>
        <end position="300"/>
    </location>
</feature>